<organism evidence="1 2">
    <name type="scientific">Pacificitalea manganoxidans</name>
    <dbReference type="NCBI Taxonomy" id="1411902"/>
    <lineage>
        <taxon>Bacteria</taxon>
        <taxon>Pseudomonadati</taxon>
        <taxon>Pseudomonadota</taxon>
        <taxon>Alphaproteobacteria</taxon>
        <taxon>Rhodobacterales</taxon>
        <taxon>Paracoccaceae</taxon>
        <taxon>Pacificitalea</taxon>
    </lineage>
</organism>
<accession>A0A291LX87</accession>
<keyword evidence="2" id="KW-1185">Reference proteome</keyword>
<evidence type="ECO:0000313" key="1">
    <source>
        <dbReference type="EMBL" id="ATI41312.1"/>
    </source>
</evidence>
<dbReference type="NCBIfam" id="TIGR03359">
    <property type="entry name" value="VI_chp_6"/>
    <property type="match status" value="1"/>
</dbReference>
<dbReference type="OrthoDB" id="9763676at2"/>
<evidence type="ECO:0000313" key="2">
    <source>
        <dbReference type="Proteomes" id="UP000219050"/>
    </source>
</evidence>
<dbReference type="Proteomes" id="UP000219050">
    <property type="component" value="Chromosome"/>
</dbReference>
<dbReference type="AlphaFoldDB" id="A0A291LX87"/>
<proteinExistence type="predicted"/>
<dbReference type="Pfam" id="PF05947">
    <property type="entry name" value="T6SS_TssF"/>
    <property type="match status" value="1"/>
</dbReference>
<sequence>MNREFLDAYNRELKILYERSREFAEDYPGIAERLGGLTEDKLDPGLAGLLEGSAFLAARVQVKLQSEFGNFTNALLEQLLPNYLAPTPAAMVVQAAPNYGDQDLAAGISYPRGSYLDATYVEREQRVSCRFRLSAPLTLYSLDIDKADYLASPGPVQALGLDVHPETAAALRLRLCHRTTADLADPDAPRSSKGDTPAPVSQIACDTLPIHLTGNLAEMIALYEQIFANTVRITARYLDAQGDPVFVPCPSDMVAQIGFDDAEALFPEDDRFYAGFNLLRDFYVLPQKFVGLRLTGLRRVLARIPAPAVDLLFEFDRVQPKLSARIGPDNFRLYAAPAINLFEERCSRVRPDIRHHEHIVVPDSSPAVNYEVHRIQSVAAHYQGMRTKVPVYPIYSLPDDEIRPADALYYHIRRRPRRLSERERQFGYGGDYVGTETFLSLYEPAGLDEAARAQRLQVVALCSNRHLTQQLPIGQAQVDFRLTDDTTVGLACIAGPTRPRESIAQADRNSPRSGHQGEVMWRLINLLSFNHLGLQNRNSADPAGGLRELLALFADMGDAVSERQLRGIAGIESRPVTRSLFRDDGFHAARGTQVRLTFDERAFEGSGIMLLGAVLDRFFADYAHVNSFTETVLLSEQRGEVMRFPPRSGTGPLL</sequence>
<dbReference type="RefSeq" id="WP_097372794.1">
    <property type="nucleotide sequence ID" value="NZ_CP021404.1"/>
</dbReference>
<dbReference type="EMBL" id="CP021404">
    <property type="protein sequence ID" value="ATI41312.1"/>
    <property type="molecule type" value="Genomic_DNA"/>
</dbReference>
<reference evidence="1 2" key="1">
    <citation type="submission" date="2017-05" db="EMBL/GenBank/DDBJ databases">
        <title>Comparative genomic and metabolic analysis of manganese-oxidizing mechanisms in Celeribater manganoxidans DY25T: its adaption to the environment of polymetallic nodule.</title>
        <authorList>
            <person name="Wang X."/>
        </authorList>
    </citation>
    <scope>NUCLEOTIDE SEQUENCE [LARGE SCALE GENOMIC DNA]</scope>
    <source>
        <strain evidence="1 2">DY25</strain>
    </source>
</reference>
<gene>
    <name evidence="1" type="ORF">CBW24_04370</name>
</gene>
<evidence type="ECO:0008006" key="3">
    <source>
        <dbReference type="Google" id="ProtNLM"/>
    </source>
</evidence>
<dbReference type="PANTHER" id="PTHR35370:SF1">
    <property type="entry name" value="TYPE VI SECRETION SYSTEM COMPONENT TSSF1"/>
    <property type="match status" value="1"/>
</dbReference>
<protein>
    <recommendedName>
        <fullName evidence="3">Type VI secretion system protein ImpG</fullName>
    </recommendedName>
</protein>
<name>A0A291LX87_9RHOB</name>
<dbReference type="PANTHER" id="PTHR35370">
    <property type="entry name" value="CYTOPLASMIC PROTEIN-RELATED-RELATED"/>
    <property type="match status" value="1"/>
</dbReference>
<dbReference type="KEGG" id="cmag:CBW24_04370"/>
<dbReference type="InterPro" id="IPR010272">
    <property type="entry name" value="T6SS_TssF"/>
</dbReference>
<dbReference type="PIRSF" id="PIRSF028304">
    <property type="entry name" value="UCP028304"/>
    <property type="match status" value="1"/>
</dbReference>